<dbReference type="PANTHER" id="PTHR33336:SF15">
    <property type="entry name" value="ABM DOMAIN-CONTAINING PROTEIN"/>
    <property type="match status" value="1"/>
</dbReference>
<sequence>MTKVYVTAELFVQPHCIEEAKLLLSHLATDSVLEDGCESYEILACTTDLNRLSTWELWSDSQAETAHWQTEHVKTTVEQLQALLQQPAVVKKYSRVQNNVAAILQ</sequence>
<dbReference type="InterPro" id="IPR007138">
    <property type="entry name" value="ABM_dom"/>
</dbReference>
<accession>A0ABU1W1M9</accession>
<dbReference type="Gene3D" id="3.30.70.100">
    <property type="match status" value="1"/>
</dbReference>
<protein>
    <submittedName>
        <fullName evidence="2">Quinol monooxygenase YgiN</fullName>
    </submittedName>
</protein>
<keyword evidence="2" id="KW-0503">Monooxygenase</keyword>
<evidence type="ECO:0000259" key="1">
    <source>
        <dbReference type="PROSITE" id="PS51725"/>
    </source>
</evidence>
<dbReference type="Pfam" id="PF03992">
    <property type="entry name" value="ABM"/>
    <property type="match status" value="1"/>
</dbReference>
<feature type="domain" description="ABM" evidence="1">
    <location>
        <begin position="4"/>
        <end position="96"/>
    </location>
</feature>
<keyword evidence="2" id="KW-0560">Oxidoreductase</keyword>
<keyword evidence="3" id="KW-1185">Reference proteome</keyword>
<evidence type="ECO:0000313" key="2">
    <source>
        <dbReference type="EMBL" id="MDR7121871.1"/>
    </source>
</evidence>
<organism evidence="2 3">
    <name type="scientific">Rheinheimera soli</name>
    <dbReference type="NCBI Taxonomy" id="443616"/>
    <lineage>
        <taxon>Bacteria</taxon>
        <taxon>Pseudomonadati</taxon>
        <taxon>Pseudomonadota</taxon>
        <taxon>Gammaproteobacteria</taxon>
        <taxon>Chromatiales</taxon>
        <taxon>Chromatiaceae</taxon>
        <taxon>Rheinheimera</taxon>
    </lineage>
</organism>
<dbReference type="Proteomes" id="UP001257909">
    <property type="component" value="Unassembled WGS sequence"/>
</dbReference>
<comment type="caution">
    <text evidence="2">The sequence shown here is derived from an EMBL/GenBank/DDBJ whole genome shotgun (WGS) entry which is preliminary data.</text>
</comment>
<dbReference type="PANTHER" id="PTHR33336">
    <property type="entry name" value="QUINOL MONOOXYGENASE YGIN-RELATED"/>
    <property type="match status" value="1"/>
</dbReference>
<dbReference type="GO" id="GO:0004497">
    <property type="term" value="F:monooxygenase activity"/>
    <property type="evidence" value="ECO:0007669"/>
    <property type="project" value="UniProtKB-KW"/>
</dbReference>
<dbReference type="EMBL" id="JAVDWR010000010">
    <property type="protein sequence ID" value="MDR7121871.1"/>
    <property type="molecule type" value="Genomic_DNA"/>
</dbReference>
<reference evidence="2 3" key="1">
    <citation type="submission" date="2023-07" db="EMBL/GenBank/DDBJ databases">
        <title>Sorghum-associated microbial communities from plants grown in Nebraska, USA.</title>
        <authorList>
            <person name="Schachtman D."/>
        </authorList>
    </citation>
    <scope>NUCLEOTIDE SEQUENCE [LARGE SCALE GENOMIC DNA]</scope>
    <source>
        <strain evidence="2 3">4138</strain>
    </source>
</reference>
<proteinExistence type="predicted"/>
<name>A0ABU1W1M9_9GAMM</name>
<dbReference type="RefSeq" id="WP_310279552.1">
    <property type="nucleotide sequence ID" value="NZ_JAVDWR010000010.1"/>
</dbReference>
<dbReference type="InterPro" id="IPR011008">
    <property type="entry name" value="Dimeric_a/b-barrel"/>
</dbReference>
<dbReference type="SUPFAM" id="SSF54909">
    <property type="entry name" value="Dimeric alpha+beta barrel"/>
    <property type="match status" value="1"/>
</dbReference>
<dbReference type="InterPro" id="IPR050744">
    <property type="entry name" value="AI-2_Isomerase_LsrG"/>
</dbReference>
<dbReference type="PROSITE" id="PS51725">
    <property type="entry name" value="ABM"/>
    <property type="match status" value="1"/>
</dbReference>
<evidence type="ECO:0000313" key="3">
    <source>
        <dbReference type="Proteomes" id="UP001257909"/>
    </source>
</evidence>
<gene>
    <name evidence="2" type="ORF">J2W69_002828</name>
</gene>